<gene>
    <name evidence="2" type="ORF">ACFSCX_02315</name>
</gene>
<protein>
    <submittedName>
        <fullName evidence="2">Acyl carrier protein</fullName>
    </submittedName>
</protein>
<proteinExistence type="predicted"/>
<reference evidence="3" key="1">
    <citation type="journal article" date="2019" name="Int. J. Syst. Evol. Microbiol.">
        <title>The Global Catalogue of Microorganisms (GCM) 10K type strain sequencing project: providing services to taxonomists for standard genome sequencing and annotation.</title>
        <authorList>
            <consortium name="The Broad Institute Genomics Platform"/>
            <consortium name="The Broad Institute Genome Sequencing Center for Infectious Disease"/>
            <person name="Wu L."/>
            <person name="Ma J."/>
        </authorList>
    </citation>
    <scope>NUCLEOTIDE SEQUENCE [LARGE SCALE GENOMIC DNA]</scope>
    <source>
        <strain evidence="3">CCUG 49339</strain>
    </source>
</reference>
<evidence type="ECO:0000313" key="3">
    <source>
        <dbReference type="Proteomes" id="UP001597214"/>
    </source>
</evidence>
<name>A0ABW4LN18_9BACI</name>
<dbReference type="InterPro" id="IPR036736">
    <property type="entry name" value="ACP-like_sf"/>
</dbReference>
<dbReference type="Proteomes" id="UP001597214">
    <property type="component" value="Unassembled WGS sequence"/>
</dbReference>
<organism evidence="2 3">
    <name type="scientific">Bacillus salitolerans</name>
    <dbReference type="NCBI Taxonomy" id="1437434"/>
    <lineage>
        <taxon>Bacteria</taxon>
        <taxon>Bacillati</taxon>
        <taxon>Bacillota</taxon>
        <taxon>Bacilli</taxon>
        <taxon>Bacillales</taxon>
        <taxon>Bacillaceae</taxon>
        <taxon>Bacillus</taxon>
    </lineage>
</organism>
<feature type="domain" description="Carrier" evidence="1">
    <location>
        <begin position="1"/>
        <end position="74"/>
    </location>
</feature>
<sequence length="75" mass="8846">MNTQIIEKKIKEILNNNEIGIHENLEGYGLDSLAIVELIMYLEEEFKIEILDEDIKKENFNSITKINYFVSERVI</sequence>
<keyword evidence="3" id="KW-1185">Reference proteome</keyword>
<dbReference type="EMBL" id="JBHUEM010000003">
    <property type="protein sequence ID" value="MFD1735388.1"/>
    <property type="molecule type" value="Genomic_DNA"/>
</dbReference>
<dbReference type="Pfam" id="PF00550">
    <property type="entry name" value="PP-binding"/>
    <property type="match status" value="1"/>
</dbReference>
<accession>A0ABW4LN18</accession>
<evidence type="ECO:0000313" key="2">
    <source>
        <dbReference type="EMBL" id="MFD1735388.1"/>
    </source>
</evidence>
<dbReference type="InterPro" id="IPR009081">
    <property type="entry name" value="PP-bd_ACP"/>
</dbReference>
<dbReference type="SUPFAM" id="SSF47336">
    <property type="entry name" value="ACP-like"/>
    <property type="match status" value="1"/>
</dbReference>
<dbReference type="RefSeq" id="WP_377926487.1">
    <property type="nucleotide sequence ID" value="NZ_JBHUEM010000003.1"/>
</dbReference>
<evidence type="ECO:0000259" key="1">
    <source>
        <dbReference type="PROSITE" id="PS50075"/>
    </source>
</evidence>
<comment type="caution">
    <text evidence="2">The sequence shown here is derived from an EMBL/GenBank/DDBJ whole genome shotgun (WGS) entry which is preliminary data.</text>
</comment>
<dbReference type="Gene3D" id="1.10.1200.10">
    <property type="entry name" value="ACP-like"/>
    <property type="match status" value="1"/>
</dbReference>
<dbReference type="PROSITE" id="PS50075">
    <property type="entry name" value="CARRIER"/>
    <property type="match status" value="1"/>
</dbReference>